<name>A0A1G1XS39_9BACT</name>
<proteinExistence type="predicted"/>
<dbReference type="SUPFAM" id="SSF57662">
    <property type="entry name" value="Ferredoxin thioredoxin reductase (FTR), catalytic beta chain"/>
    <property type="match status" value="1"/>
</dbReference>
<sequence length="79" mass="9183">MNATKYQDEIMLNPDENVLKQLAEAEKKFLLEGKQAYCPCRIITGKELADRKIICPCYFYMGEIELQGHCQCSLYMVKK</sequence>
<dbReference type="GO" id="GO:0016730">
    <property type="term" value="F:oxidoreductase activity, acting on iron-sulfur proteins as donors"/>
    <property type="evidence" value="ECO:0007669"/>
    <property type="project" value="InterPro"/>
</dbReference>
<dbReference type="InterPro" id="IPR004209">
    <property type="entry name" value="FTR_bsu"/>
</dbReference>
<dbReference type="InterPro" id="IPR036644">
    <property type="entry name" value="FTR_bsu_sf"/>
</dbReference>
<dbReference type="EMBL" id="MHHZ01000004">
    <property type="protein sequence ID" value="OGY42426.1"/>
    <property type="molecule type" value="Genomic_DNA"/>
</dbReference>
<gene>
    <name evidence="1" type="ORF">A2Y82_04310</name>
</gene>
<dbReference type="Pfam" id="PF02943">
    <property type="entry name" value="FeThRed_B"/>
    <property type="match status" value="1"/>
</dbReference>
<dbReference type="Gene3D" id="3.90.460.10">
    <property type="entry name" value="Ferredoxin thioredoxin reductase catalytic beta subunit"/>
    <property type="match status" value="1"/>
</dbReference>
<dbReference type="AlphaFoldDB" id="A0A1G1XS39"/>
<evidence type="ECO:0000313" key="1">
    <source>
        <dbReference type="EMBL" id="OGY42426.1"/>
    </source>
</evidence>
<comment type="caution">
    <text evidence="1">The sequence shown here is derived from an EMBL/GenBank/DDBJ whole genome shotgun (WGS) entry which is preliminary data.</text>
</comment>
<accession>A0A1G1XS39</accession>
<evidence type="ECO:0000313" key="2">
    <source>
        <dbReference type="Proteomes" id="UP000176498"/>
    </source>
</evidence>
<reference evidence="1 2" key="1">
    <citation type="journal article" date="2016" name="Nat. Commun.">
        <title>Thousands of microbial genomes shed light on interconnected biogeochemical processes in an aquifer system.</title>
        <authorList>
            <person name="Anantharaman K."/>
            <person name="Brown C.T."/>
            <person name="Hug L.A."/>
            <person name="Sharon I."/>
            <person name="Castelle C.J."/>
            <person name="Probst A.J."/>
            <person name="Thomas B.C."/>
            <person name="Singh A."/>
            <person name="Wilkins M.J."/>
            <person name="Karaoz U."/>
            <person name="Brodie E.L."/>
            <person name="Williams K.H."/>
            <person name="Hubbard S.S."/>
            <person name="Banfield J.F."/>
        </authorList>
    </citation>
    <scope>NUCLEOTIDE SEQUENCE [LARGE SCALE GENOMIC DNA]</scope>
</reference>
<organism evidence="1 2">
    <name type="scientific">Candidatus Buchananbacteria bacterium RBG_13_36_9</name>
    <dbReference type="NCBI Taxonomy" id="1797530"/>
    <lineage>
        <taxon>Bacteria</taxon>
        <taxon>Candidatus Buchananiibacteriota</taxon>
    </lineage>
</organism>
<protein>
    <submittedName>
        <fullName evidence="1">Uncharacterized protein</fullName>
    </submittedName>
</protein>
<dbReference type="Proteomes" id="UP000176498">
    <property type="component" value="Unassembled WGS sequence"/>
</dbReference>